<evidence type="ECO:0000313" key="1">
    <source>
        <dbReference type="EMBL" id="GAA4340293.1"/>
    </source>
</evidence>
<proteinExistence type="predicted"/>
<comment type="caution">
    <text evidence="1">The sequence shown here is derived from an EMBL/GenBank/DDBJ whole genome shotgun (WGS) entry which is preliminary data.</text>
</comment>
<dbReference type="InterPro" id="IPR029044">
    <property type="entry name" value="Nucleotide-diphossugar_trans"/>
</dbReference>
<dbReference type="EMBL" id="BAABGY010000014">
    <property type="protein sequence ID" value="GAA4340293.1"/>
    <property type="molecule type" value="Genomic_DNA"/>
</dbReference>
<sequence length="290" mass="33647">MKVVGFTFIRNAVRYQYPVAEAIRSILPLCSEVVVAVGCSDDGTRALIASLGPQVRILDTDWDESLRAGGRVLADETNKAFAAIGPDADWCIYIQGDEVLHEDGIEKLRAAMTKYKDQAEVDGLLLRYKHFYGSYDYVGTSSRWYRREIRVVRNNRSIFSYRDAQSFRKGDNEKLRVKPVDAWIYHYGWVREPKAMQDKMNEFHLLYHGHTEANPEQKLYGGPFDYSGVDALAKFGGRHPAVMQDWIGRMNWKFEHDLSFNRIKPKDRFKNAVEWLTGRRPFDFQNYKII</sequence>
<gene>
    <name evidence="1" type="ORF">GCM10023184_37880</name>
</gene>
<name>A0ABP8HJK9_9BACT</name>
<dbReference type="Proteomes" id="UP001501725">
    <property type="component" value="Unassembled WGS sequence"/>
</dbReference>
<dbReference type="SUPFAM" id="SSF53448">
    <property type="entry name" value="Nucleotide-diphospho-sugar transferases"/>
    <property type="match status" value="1"/>
</dbReference>
<protein>
    <recommendedName>
        <fullName evidence="3">Glycosyltransferase family 2 protein</fullName>
    </recommendedName>
</protein>
<evidence type="ECO:0008006" key="3">
    <source>
        <dbReference type="Google" id="ProtNLM"/>
    </source>
</evidence>
<organism evidence="1 2">
    <name type="scientific">Flaviaesturariibacter amylovorans</name>
    <dbReference type="NCBI Taxonomy" id="1084520"/>
    <lineage>
        <taxon>Bacteria</taxon>
        <taxon>Pseudomonadati</taxon>
        <taxon>Bacteroidota</taxon>
        <taxon>Chitinophagia</taxon>
        <taxon>Chitinophagales</taxon>
        <taxon>Chitinophagaceae</taxon>
        <taxon>Flaviaestuariibacter</taxon>
    </lineage>
</organism>
<evidence type="ECO:0000313" key="2">
    <source>
        <dbReference type="Proteomes" id="UP001501725"/>
    </source>
</evidence>
<keyword evidence="2" id="KW-1185">Reference proteome</keyword>
<accession>A0ABP8HJK9</accession>
<reference evidence="2" key="1">
    <citation type="journal article" date="2019" name="Int. J. Syst. Evol. Microbiol.">
        <title>The Global Catalogue of Microorganisms (GCM) 10K type strain sequencing project: providing services to taxonomists for standard genome sequencing and annotation.</title>
        <authorList>
            <consortium name="The Broad Institute Genomics Platform"/>
            <consortium name="The Broad Institute Genome Sequencing Center for Infectious Disease"/>
            <person name="Wu L."/>
            <person name="Ma J."/>
        </authorList>
    </citation>
    <scope>NUCLEOTIDE SEQUENCE [LARGE SCALE GENOMIC DNA]</scope>
    <source>
        <strain evidence="2">JCM 17919</strain>
    </source>
</reference>
<dbReference type="Gene3D" id="3.90.550.10">
    <property type="entry name" value="Spore Coat Polysaccharide Biosynthesis Protein SpsA, Chain A"/>
    <property type="match status" value="1"/>
</dbReference>
<dbReference type="RefSeq" id="WP_345257427.1">
    <property type="nucleotide sequence ID" value="NZ_BAABGY010000014.1"/>
</dbReference>